<dbReference type="EMBL" id="JAAIUW010000006">
    <property type="protein sequence ID" value="KAF7827179.1"/>
    <property type="molecule type" value="Genomic_DNA"/>
</dbReference>
<dbReference type="AlphaFoldDB" id="A0A834WRJ3"/>
<proteinExistence type="predicted"/>
<reference evidence="1" key="1">
    <citation type="submission" date="2020-09" db="EMBL/GenBank/DDBJ databases">
        <title>Genome-Enabled Discovery of Anthraquinone Biosynthesis in Senna tora.</title>
        <authorList>
            <person name="Kang S.-H."/>
            <person name="Pandey R.P."/>
            <person name="Lee C.-M."/>
            <person name="Sim J.-S."/>
            <person name="Jeong J.-T."/>
            <person name="Choi B.-S."/>
            <person name="Jung M."/>
            <person name="Ginzburg D."/>
            <person name="Zhao K."/>
            <person name="Won S.Y."/>
            <person name="Oh T.-J."/>
            <person name="Yu Y."/>
            <person name="Kim N.-H."/>
            <person name="Lee O.R."/>
            <person name="Lee T.-H."/>
            <person name="Bashyal P."/>
            <person name="Kim T.-S."/>
            <person name="Lee W.-H."/>
            <person name="Kawkins C."/>
            <person name="Kim C.-K."/>
            <person name="Kim J.S."/>
            <person name="Ahn B.O."/>
            <person name="Rhee S.Y."/>
            <person name="Sohng J.K."/>
        </authorList>
    </citation>
    <scope>NUCLEOTIDE SEQUENCE</scope>
    <source>
        <tissue evidence="1">Leaf</tissue>
    </source>
</reference>
<evidence type="ECO:0000313" key="2">
    <source>
        <dbReference type="Proteomes" id="UP000634136"/>
    </source>
</evidence>
<gene>
    <name evidence="1" type="ORF">G2W53_018343</name>
</gene>
<sequence length="192" mass="22195">MGKLKKPGYQESNGDDLFLKALVEVHINFKMTITLRGNARHGYSAHDQQLSSQHIPQKMELKRKREVEQQPPRKMRRWYELGVAKCNVEKIGQPIVNLVKEDVNVGSEGRLGIREEERRIQRKRSGEIRLVSLGLYILGEGINVPFSKRRKKYCLDMEKNWVQRGVNEKIESVSAVMKGFWEASLVRPPIEG</sequence>
<keyword evidence="2" id="KW-1185">Reference proteome</keyword>
<name>A0A834WRJ3_9FABA</name>
<comment type="caution">
    <text evidence="1">The sequence shown here is derived from an EMBL/GenBank/DDBJ whole genome shotgun (WGS) entry which is preliminary data.</text>
</comment>
<accession>A0A834WRJ3</accession>
<organism evidence="1 2">
    <name type="scientific">Senna tora</name>
    <dbReference type="NCBI Taxonomy" id="362788"/>
    <lineage>
        <taxon>Eukaryota</taxon>
        <taxon>Viridiplantae</taxon>
        <taxon>Streptophyta</taxon>
        <taxon>Embryophyta</taxon>
        <taxon>Tracheophyta</taxon>
        <taxon>Spermatophyta</taxon>
        <taxon>Magnoliopsida</taxon>
        <taxon>eudicotyledons</taxon>
        <taxon>Gunneridae</taxon>
        <taxon>Pentapetalae</taxon>
        <taxon>rosids</taxon>
        <taxon>fabids</taxon>
        <taxon>Fabales</taxon>
        <taxon>Fabaceae</taxon>
        <taxon>Caesalpinioideae</taxon>
        <taxon>Cassia clade</taxon>
        <taxon>Senna</taxon>
    </lineage>
</organism>
<protein>
    <submittedName>
        <fullName evidence="1">Uncharacterized protein</fullName>
    </submittedName>
</protein>
<dbReference type="Proteomes" id="UP000634136">
    <property type="component" value="Unassembled WGS sequence"/>
</dbReference>
<evidence type="ECO:0000313" key="1">
    <source>
        <dbReference type="EMBL" id="KAF7827179.1"/>
    </source>
</evidence>